<dbReference type="RefSeq" id="WP_250915017.1">
    <property type="nucleotide sequence ID" value="NZ_JAMXLX010000009.1"/>
</dbReference>
<evidence type="ECO:0000256" key="2">
    <source>
        <dbReference type="ARBA" id="ARBA00004651"/>
    </source>
</evidence>
<evidence type="ECO:0000256" key="10">
    <source>
        <dbReference type="SAM" id="Phobius"/>
    </source>
</evidence>
<dbReference type="InterPro" id="IPR003594">
    <property type="entry name" value="HATPase_dom"/>
</dbReference>
<organism evidence="13 14">
    <name type="scientific">Ciceribacter sichuanensis</name>
    <dbReference type="NCBI Taxonomy" id="2949647"/>
    <lineage>
        <taxon>Bacteria</taxon>
        <taxon>Pseudomonadati</taxon>
        <taxon>Pseudomonadota</taxon>
        <taxon>Alphaproteobacteria</taxon>
        <taxon>Hyphomicrobiales</taxon>
        <taxon>Rhizobiaceae</taxon>
        <taxon>Ciceribacter</taxon>
    </lineage>
</organism>
<evidence type="ECO:0000313" key="13">
    <source>
        <dbReference type="EMBL" id="MCO5959379.1"/>
    </source>
</evidence>
<accession>A0AAJ1C027</accession>
<keyword evidence="7" id="KW-0547">Nucleotide-binding</keyword>
<evidence type="ECO:0000256" key="8">
    <source>
        <dbReference type="ARBA" id="ARBA00022777"/>
    </source>
</evidence>
<evidence type="ECO:0000256" key="3">
    <source>
        <dbReference type="ARBA" id="ARBA00012438"/>
    </source>
</evidence>
<feature type="transmembrane region" description="Helical" evidence="10">
    <location>
        <begin position="137"/>
        <end position="157"/>
    </location>
</feature>
<dbReference type="Proteomes" id="UP001155380">
    <property type="component" value="Unassembled WGS sequence"/>
</dbReference>
<dbReference type="GO" id="GO:0005524">
    <property type="term" value="F:ATP binding"/>
    <property type="evidence" value="ECO:0007669"/>
    <property type="project" value="UniProtKB-KW"/>
</dbReference>
<feature type="domain" description="HAMP" evidence="12">
    <location>
        <begin position="158"/>
        <end position="210"/>
    </location>
</feature>
<evidence type="ECO:0000256" key="6">
    <source>
        <dbReference type="ARBA" id="ARBA00022679"/>
    </source>
</evidence>
<dbReference type="InterPro" id="IPR004358">
    <property type="entry name" value="Sig_transdc_His_kin-like_C"/>
</dbReference>
<dbReference type="PROSITE" id="PS50885">
    <property type="entry name" value="HAMP"/>
    <property type="match status" value="1"/>
</dbReference>
<dbReference type="InterPro" id="IPR036097">
    <property type="entry name" value="HisK_dim/P_sf"/>
</dbReference>
<dbReference type="GO" id="GO:0000155">
    <property type="term" value="F:phosphorelay sensor kinase activity"/>
    <property type="evidence" value="ECO:0007669"/>
    <property type="project" value="InterPro"/>
</dbReference>
<comment type="subcellular location">
    <subcellularLocation>
        <location evidence="2">Cell membrane</location>
        <topology evidence="2">Multi-pass membrane protein</topology>
    </subcellularLocation>
</comment>
<dbReference type="GO" id="GO:0005886">
    <property type="term" value="C:plasma membrane"/>
    <property type="evidence" value="ECO:0007669"/>
    <property type="project" value="UniProtKB-SubCell"/>
</dbReference>
<comment type="catalytic activity">
    <reaction evidence="1">
        <text>ATP + protein L-histidine = ADP + protein N-phospho-L-histidine.</text>
        <dbReference type="EC" id="2.7.13.3"/>
    </reaction>
</comment>
<dbReference type="Pfam" id="PF02518">
    <property type="entry name" value="HATPase_c"/>
    <property type="match status" value="1"/>
</dbReference>
<dbReference type="PROSITE" id="PS50109">
    <property type="entry name" value="HIS_KIN"/>
    <property type="match status" value="1"/>
</dbReference>
<dbReference type="PRINTS" id="PR00344">
    <property type="entry name" value="BCTRLSENSOR"/>
</dbReference>
<dbReference type="EMBL" id="JAMXLX010000009">
    <property type="protein sequence ID" value="MCO5959379.1"/>
    <property type="molecule type" value="Genomic_DNA"/>
</dbReference>
<keyword evidence="10" id="KW-1133">Transmembrane helix</keyword>
<evidence type="ECO:0000256" key="5">
    <source>
        <dbReference type="ARBA" id="ARBA00022553"/>
    </source>
</evidence>
<dbReference type="Gene3D" id="1.10.287.130">
    <property type="match status" value="1"/>
</dbReference>
<dbReference type="InterPro" id="IPR050980">
    <property type="entry name" value="2C_sensor_his_kinase"/>
</dbReference>
<evidence type="ECO:0000259" key="12">
    <source>
        <dbReference type="PROSITE" id="PS50885"/>
    </source>
</evidence>
<evidence type="ECO:0000256" key="7">
    <source>
        <dbReference type="ARBA" id="ARBA00022741"/>
    </source>
</evidence>
<dbReference type="PANTHER" id="PTHR44936:SF10">
    <property type="entry name" value="SENSOR PROTEIN RSTB"/>
    <property type="match status" value="1"/>
</dbReference>
<dbReference type="CDD" id="cd00082">
    <property type="entry name" value="HisKA"/>
    <property type="match status" value="1"/>
</dbReference>
<dbReference type="InterPro" id="IPR003661">
    <property type="entry name" value="HisK_dim/P_dom"/>
</dbReference>
<dbReference type="Pfam" id="PF00672">
    <property type="entry name" value="HAMP"/>
    <property type="match status" value="1"/>
</dbReference>
<feature type="domain" description="Histidine kinase" evidence="11">
    <location>
        <begin position="218"/>
        <end position="418"/>
    </location>
</feature>
<dbReference type="EC" id="2.7.13.3" evidence="3"/>
<name>A0AAJ1C027_9HYPH</name>
<dbReference type="InterPro" id="IPR005467">
    <property type="entry name" value="His_kinase_dom"/>
</dbReference>
<evidence type="ECO:0000256" key="4">
    <source>
        <dbReference type="ARBA" id="ARBA00022475"/>
    </source>
</evidence>
<comment type="caution">
    <text evidence="13">The sequence shown here is derived from an EMBL/GenBank/DDBJ whole genome shotgun (WGS) entry which is preliminary data.</text>
</comment>
<dbReference type="SUPFAM" id="SSF47384">
    <property type="entry name" value="Homodimeric domain of signal transducing histidine kinase"/>
    <property type="match status" value="1"/>
</dbReference>
<proteinExistence type="predicted"/>
<reference evidence="13" key="1">
    <citation type="submission" date="2022-06" db="EMBL/GenBank/DDBJ databases">
        <authorList>
            <person name="Sun Q."/>
        </authorList>
    </citation>
    <scope>NUCLEOTIDE SEQUENCE</scope>
    <source>
        <strain evidence="13">S101</strain>
    </source>
</reference>
<keyword evidence="6" id="KW-0808">Transferase</keyword>
<dbReference type="SMART" id="SM00387">
    <property type="entry name" value="HATPase_c"/>
    <property type="match status" value="1"/>
</dbReference>
<sequence>MSSLRNRIAALLIVAIISVVALATLAAQQALQPPSPSATVEPLARHLELVARVVEQDPSIAAASGVELRSAPDAGKVDEGLSHFLQRAFAANGSTRTAIVSRDPSRPSPALSVTLSNGRWLVTDLPDMGPPPDGWKIFGIWIAIIVIGSTIVSIFTATKIVRPLTMLESAASRLGPDGALPHIPETGSAEIRATARALNGLSARLKAAMESRLRVVAAAGHDLRTPMTRMRLRAEFITDDEERDKWLSDLTELDAIADSAIRLVREEVDRDATGTVDLNALVSEIVSELQDIGHDNAVTFTGPSVPVHIEAAPLALKRALRNLAMNAVTHGKGAEIVLRLDATEAVIVITDKGPGIPEEMIGRVFEPFFRVDPARRKSVPGAGLGLAIAKEIIERLGGRISIANRKPNGLVQTVTFRL</sequence>
<gene>
    <name evidence="13" type="ORF">NBH21_21630</name>
</gene>
<dbReference type="AlphaFoldDB" id="A0AAJ1C027"/>
<keyword evidence="8" id="KW-0418">Kinase</keyword>
<keyword evidence="10" id="KW-0472">Membrane</keyword>
<evidence type="ECO:0000313" key="14">
    <source>
        <dbReference type="Proteomes" id="UP001155380"/>
    </source>
</evidence>
<keyword evidence="10" id="KW-0812">Transmembrane</keyword>
<keyword evidence="9 13" id="KW-0067">ATP-binding</keyword>
<protein>
    <recommendedName>
        <fullName evidence="3">histidine kinase</fullName>
        <ecNumber evidence="3">2.7.13.3</ecNumber>
    </recommendedName>
</protein>
<dbReference type="SMART" id="SM00304">
    <property type="entry name" value="HAMP"/>
    <property type="match status" value="1"/>
</dbReference>
<dbReference type="SUPFAM" id="SSF55874">
    <property type="entry name" value="ATPase domain of HSP90 chaperone/DNA topoisomerase II/histidine kinase"/>
    <property type="match status" value="1"/>
</dbReference>
<dbReference type="Gene3D" id="3.30.565.10">
    <property type="entry name" value="Histidine kinase-like ATPase, C-terminal domain"/>
    <property type="match status" value="1"/>
</dbReference>
<keyword evidence="5" id="KW-0597">Phosphoprotein</keyword>
<dbReference type="InterPro" id="IPR036890">
    <property type="entry name" value="HATPase_C_sf"/>
</dbReference>
<dbReference type="InterPro" id="IPR003660">
    <property type="entry name" value="HAMP_dom"/>
</dbReference>
<evidence type="ECO:0000256" key="9">
    <source>
        <dbReference type="ARBA" id="ARBA00022840"/>
    </source>
</evidence>
<evidence type="ECO:0000256" key="1">
    <source>
        <dbReference type="ARBA" id="ARBA00000085"/>
    </source>
</evidence>
<dbReference type="PANTHER" id="PTHR44936">
    <property type="entry name" value="SENSOR PROTEIN CREC"/>
    <property type="match status" value="1"/>
</dbReference>
<keyword evidence="4" id="KW-1003">Cell membrane</keyword>
<evidence type="ECO:0000259" key="11">
    <source>
        <dbReference type="PROSITE" id="PS50109"/>
    </source>
</evidence>